<comment type="caution">
    <text evidence="1">The sequence shown here is derived from an EMBL/GenBank/DDBJ whole genome shotgun (WGS) entry which is preliminary data.</text>
</comment>
<dbReference type="EMBL" id="CM020618">
    <property type="protein sequence ID" value="KAK1858150.1"/>
    <property type="molecule type" value="Genomic_DNA"/>
</dbReference>
<protein>
    <submittedName>
        <fullName evidence="1">Uncharacterized protein</fullName>
    </submittedName>
</protein>
<evidence type="ECO:0000313" key="2">
    <source>
        <dbReference type="Proteomes" id="UP000798662"/>
    </source>
</evidence>
<accession>A0ACC3BJL7</accession>
<organism evidence="1 2">
    <name type="scientific">Pyropia yezoensis</name>
    <name type="common">Susabi-nori</name>
    <name type="synonym">Porphyra yezoensis</name>
    <dbReference type="NCBI Taxonomy" id="2788"/>
    <lineage>
        <taxon>Eukaryota</taxon>
        <taxon>Rhodophyta</taxon>
        <taxon>Bangiophyceae</taxon>
        <taxon>Bangiales</taxon>
        <taxon>Bangiaceae</taxon>
        <taxon>Pyropia</taxon>
    </lineage>
</organism>
<sequence>MGGGRWGADVHAHCLARRQGQCLASGANSGRRGPAQIRRRPGLGGEGGSKRGRSSVGRFGGACELPCGARLIAAPRPRALAPRSNRLGRRATEGGACVRARGGCMRSLSDPTPSPLPPPFPPPPPPPPFPPCPRAPPLYPPPSSSRSSRSPSAARLTSHAGAPAATADAAVVGGGGWGSGGGAPGGRRACGCHATKPARSYSRRAGALSGRTCRATPPVAGRGGISGGGPPSTPPPRPSAWPPRRARATAARTVVRRRRARPCRRYSPSTAMDDRYTHSSGAGGGGAADAAAPAHAPAAAAGSPWTALALELAGGGPPAGPSAASPARSSSSSHPTLRTSPAGPYTSTSTAATGRPPTPVADIHPASDGGGVASSSVTSAYAGEVVGVGGCSVSSLPRPPLPPPWRRRPRLHGTVDASWRVRIAATDRRASSGAAVGKGANAPARRAATVWTAPAGAPAVRGVTTKREGGGERAPPPPLPPPPPPSAGAAADSVDADEDADAAAAARGGGRRRVECAAAARRRGRQGPERRPPRGGVGARQGLAGTNAAAMTHRAGGRGRGEMEPGCERGGWGRERAGRRGGAGEREGRGGGGGGGWGFGSAGLRRAVQRGGLLKNGCVGTRQGERDVGDGLTSPTPRPHPITSWSADQAGAGGGPSVPQLEAGRRPRDRAAAASWVASRSDRSRPTNYGGLHTPER</sequence>
<proteinExistence type="predicted"/>
<dbReference type="Proteomes" id="UP000798662">
    <property type="component" value="Chromosome 1"/>
</dbReference>
<gene>
    <name evidence="1" type="ORF">I4F81_000762</name>
</gene>
<name>A0ACC3BJL7_PYRYE</name>
<reference evidence="1" key="1">
    <citation type="submission" date="2019-11" db="EMBL/GenBank/DDBJ databases">
        <title>Nori genome reveals adaptations in red seaweeds to the harsh intertidal environment.</title>
        <authorList>
            <person name="Wang D."/>
            <person name="Mao Y."/>
        </authorList>
    </citation>
    <scope>NUCLEOTIDE SEQUENCE</scope>
    <source>
        <tissue evidence="1">Gametophyte</tissue>
    </source>
</reference>
<evidence type="ECO:0000313" key="1">
    <source>
        <dbReference type="EMBL" id="KAK1858150.1"/>
    </source>
</evidence>
<keyword evidence="2" id="KW-1185">Reference proteome</keyword>